<dbReference type="PANTHER" id="PTHR47953">
    <property type="entry name" value="OS08G0105600 PROTEIN"/>
    <property type="match status" value="1"/>
</dbReference>
<organism evidence="7 8">
    <name type="scientific">Anisodus acutangulus</name>
    <dbReference type="NCBI Taxonomy" id="402998"/>
    <lineage>
        <taxon>Eukaryota</taxon>
        <taxon>Viridiplantae</taxon>
        <taxon>Streptophyta</taxon>
        <taxon>Embryophyta</taxon>
        <taxon>Tracheophyta</taxon>
        <taxon>Spermatophyta</taxon>
        <taxon>Magnoliopsida</taxon>
        <taxon>eudicotyledons</taxon>
        <taxon>Gunneridae</taxon>
        <taxon>Pentapetalae</taxon>
        <taxon>asterids</taxon>
        <taxon>lamiids</taxon>
        <taxon>Solanales</taxon>
        <taxon>Solanaceae</taxon>
        <taxon>Solanoideae</taxon>
        <taxon>Hyoscyameae</taxon>
        <taxon>Anisodus</taxon>
    </lineage>
</organism>
<dbReference type="EMBL" id="JAJAGQ010000004">
    <property type="protein sequence ID" value="KAJ8564922.1"/>
    <property type="molecule type" value="Genomic_DNA"/>
</dbReference>
<dbReference type="GO" id="GO:0005506">
    <property type="term" value="F:iron ion binding"/>
    <property type="evidence" value="ECO:0007669"/>
    <property type="project" value="InterPro"/>
</dbReference>
<keyword evidence="8" id="KW-1185">Reference proteome</keyword>
<evidence type="ECO:0000256" key="3">
    <source>
        <dbReference type="ARBA" id="ARBA00022723"/>
    </source>
</evidence>
<evidence type="ECO:0008006" key="9">
    <source>
        <dbReference type="Google" id="ProtNLM"/>
    </source>
</evidence>
<comment type="similarity">
    <text evidence="1">Belongs to the cytochrome P450 family.</text>
</comment>
<protein>
    <recommendedName>
        <fullName evidence="9">Cytochrome P450</fullName>
    </recommendedName>
</protein>
<evidence type="ECO:0000256" key="2">
    <source>
        <dbReference type="ARBA" id="ARBA00022617"/>
    </source>
</evidence>
<dbReference type="GO" id="GO:0020037">
    <property type="term" value="F:heme binding"/>
    <property type="evidence" value="ECO:0007669"/>
    <property type="project" value="InterPro"/>
</dbReference>
<keyword evidence="6" id="KW-0503">Monooxygenase</keyword>
<dbReference type="GO" id="GO:0016705">
    <property type="term" value="F:oxidoreductase activity, acting on paired donors, with incorporation or reduction of molecular oxygen"/>
    <property type="evidence" value="ECO:0007669"/>
    <property type="project" value="InterPro"/>
</dbReference>
<evidence type="ECO:0000313" key="8">
    <source>
        <dbReference type="Proteomes" id="UP001152561"/>
    </source>
</evidence>
<dbReference type="SUPFAM" id="SSF48264">
    <property type="entry name" value="Cytochrome P450"/>
    <property type="match status" value="1"/>
</dbReference>
<dbReference type="InterPro" id="IPR052306">
    <property type="entry name" value="CYP450_71D"/>
</dbReference>
<dbReference type="InterPro" id="IPR036396">
    <property type="entry name" value="Cyt_P450_sf"/>
</dbReference>
<dbReference type="Pfam" id="PF00067">
    <property type="entry name" value="p450"/>
    <property type="match status" value="1"/>
</dbReference>
<dbReference type="PANTHER" id="PTHR47953:SF22">
    <property type="entry name" value="CYTOCHROME P450"/>
    <property type="match status" value="1"/>
</dbReference>
<evidence type="ECO:0000256" key="5">
    <source>
        <dbReference type="ARBA" id="ARBA00023004"/>
    </source>
</evidence>
<evidence type="ECO:0000256" key="1">
    <source>
        <dbReference type="ARBA" id="ARBA00010617"/>
    </source>
</evidence>
<gene>
    <name evidence="7" type="ORF">K7X08_001382</name>
</gene>
<dbReference type="OrthoDB" id="2789670at2759"/>
<keyword evidence="4" id="KW-0560">Oxidoreductase</keyword>
<name>A0A9Q1RNA9_9SOLA</name>
<sequence>MLGKIFCYDCTDIAFSPYGDYWRHMRKLCIMELLSAKMVKSFSPIRHDELSSLISSIKSMENLSINMSEKLFWFMNCVTYRSSFGKACKDRNEAMINLIHGVLSLAGGFKLADLFPSKKFLSGTSGMESKLMKARTKVDAVLDKVIDVHRENWANGKKCNAECGTDEDLIDVFFRVMETGELPFTLTNDNIKAVILVSSLSLVF</sequence>
<dbReference type="Proteomes" id="UP001152561">
    <property type="component" value="Unassembled WGS sequence"/>
</dbReference>
<evidence type="ECO:0000313" key="7">
    <source>
        <dbReference type="EMBL" id="KAJ8564922.1"/>
    </source>
</evidence>
<dbReference type="InterPro" id="IPR001128">
    <property type="entry name" value="Cyt_P450"/>
</dbReference>
<reference evidence="8" key="1">
    <citation type="journal article" date="2023" name="Proc. Natl. Acad. Sci. U.S.A.">
        <title>Genomic and structural basis for evolution of tropane alkaloid biosynthesis.</title>
        <authorList>
            <person name="Wanga Y.-J."/>
            <person name="Taina T."/>
            <person name="Yua J.-Y."/>
            <person name="Lia J."/>
            <person name="Xua B."/>
            <person name="Chenc J."/>
            <person name="D'Auriad J.C."/>
            <person name="Huanga J.-P."/>
            <person name="Huanga S.-X."/>
        </authorList>
    </citation>
    <scope>NUCLEOTIDE SEQUENCE [LARGE SCALE GENOMIC DNA]</scope>
    <source>
        <strain evidence="8">cv. KIB-2019</strain>
    </source>
</reference>
<evidence type="ECO:0000256" key="6">
    <source>
        <dbReference type="ARBA" id="ARBA00023033"/>
    </source>
</evidence>
<comment type="caution">
    <text evidence="7">The sequence shown here is derived from an EMBL/GenBank/DDBJ whole genome shotgun (WGS) entry which is preliminary data.</text>
</comment>
<proteinExistence type="inferred from homology"/>
<keyword evidence="3" id="KW-0479">Metal-binding</keyword>
<accession>A0A9Q1RNA9</accession>
<dbReference type="AlphaFoldDB" id="A0A9Q1RNA9"/>
<dbReference type="GO" id="GO:0004497">
    <property type="term" value="F:monooxygenase activity"/>
    <property type="evidence" value="ECO:0007669"/>
    <property type="project" value="UniProtKB-KW"/>
</dbReference>
<evidence type="ECO:0000256" key="4">
    <source>
        <dbReference type="ARBA" id="ARBA00023002"/>
    </source>
</evidence>
<dbReference type="Gene3D" id="1.10.630.10">
    <property type="entry name" value="Cytochrome P450"/>
    <property type="match status" value="1"/>
</dbReference>
<keyword evidence="2" id="KW-0349">Heme</keyword>
<keyword evidence="5" id="KW-0408">Iron</keyword>